<sequence length="77" mass="9226">MRRVFDDSFKKMAVELSYFNEYLYILVAIVAFSYIVYLFIRKGRNKNIWDDSMTFRGFIGTIVLFVFMIIKIISSLF</sequence>
<evidence type="ECO:0000313" key="2">
    <source>
        <dbReference type="EMBL" id="MFD2904448.1"/>
    </source>
</evidence>
<feature type="transmembrane region" description="Helical" evidence="1">
    <location>
        <begin position="53"/>
        <end position="73"/>
    </location>
</feature>
<reference evidence="3" key="1">
    <citation type="journal article" date="2019" name="Int. J. Syst. Evol. Microbiol.">
        <title>The Global Catalogue of Microorganisms (GCM) 10K type strain sequencing project: providing services to taxonomists for standard genome sequencing and annotation.</title>
        <authorList>
            <consortium name="The Broad Institute Genomics Platform"/>
            <consortium name="The Broad Institute Genome Sequencing Center for Infectious Disease"/>
            <person name="Wu L."/>
            <person name="Ma J."/>
        </authorList>
    </citation>
    <scope>NUCLEOTIDE SEQUENCE [LARGE SCALE GENOMIC DNA]</scope>
    <source>
        <strain evidence="3">KCTC 22209</strain>
    </source>
</reference>
<dbReference type="RefSeq" id="WP_380920435.1">
    <property type="nucleotide sequence ID" value="NZ_JBHUPE010000004.1"/>
</dbReference>
<evidence type="ECO:0000256" key="1">
    <source>
        <dbReference type="SAM" id="Phobius"/>
    </source>
</evidence>
<gene>
    <name evidence="2" type="ORF">ACFS6I_10965</name>
</gene>
<keyword evidence="1" id="KW-0812">Transmembrane</keyword>
<accession>A0ABW5YVR4</accession>
<protein>
    <recommendedName>
        <fullName evidence="4">DUF4134 domain-containing protein</fullName>
    </recommendedName>
</protein>
<dbReference type="EMBL" id="JBHUPE010000004">
    <property type="protein sequence ID" value="MFD2904448.1"/>
    <property type="molecule type" value="Genomic_DNA"/>
</dbReference>
<organism evidence="2 3">
    <name type="scientific">Sphingobacterium anhuiense</name>
    <dbReference type="NCBI Taxonomy" id="493780"/>
    <lineage>
        <taxon>Bacteria</taxon>
        <taxon>Pseudomonadati</taxon>
        <taxon>Bacteroidota</taxon>
        <taxon>Sphingobacteriia</taxon>
        <taxon>Sphingobacteriales</taxon>
        <taxon>Sphingobacteriaceae</taxon>
        <taxon>Sphingobacterium</taxon>
    </lineage>
</organism>
<comment type="caution">
    <text evidence="2">The sequence shown here is derived from an EMBL/GenBank/DDBJ whole genome shotgun (WGS) entry which is preliminary data.</text>
</comment>
<keyword evidence="1" id="KW-1133">Transmembrane helix</keyword>
<name>A0ABW5YVR4_9SPHI</name>
<evidence type="ECO:0008006" key="4">
    <source>
        <dbReference type="Google" id="ProtNLM"/>
    </source>
</evidence>
<keyword evidence="3" id="KW-1185">Reference proteome</keyword>
<keyword evidence="1" id="KW-0472">Membrane</keyword>
<dbReference type="Proteomes" id="UP001597509">
    <property type="component" value="Unassembled WGS sequence"/>
</dbReference>
<evidence type="ECO:0000313" key="3">
    <source>
        <dbReference type="Proteomes" id="UP001597509"/>
    </source>
</evidence>
<feature type="transmembrane region" description="Helical" evidence="1">
    <location>
        <begin position="22"/>
        <end position="41"/>
    </location>
</feature>
<proteinExistence type="predicted"/>